<dbReference type="Proteomes" id="UP000824890">
    <property type="component" value="Unassembled WGS sequence"/>
</dbReference>
<protein>
    <submittedName>
        <fullName evidence="2">Uncharacterized protein</fullName>
    </submittedName>
</protein>
<evidence type="ECO:0000313" key="2">
    <source>
        <dbReference type="EMBL" id="KAH0942943.1"/>
    </source>
</evidence>
<feature type="region of interest" description="Disordered" evidence="1">
    <location>
        <begin position="156"/>
        <end position="222"/>
    </location>
</feature>
<keyword evidence="3" id="KW-1185">Reference proteome</keyword>
<reference evidence="2 3" key="1">
    <citation type="submission" date="2021-05" db="EMBL/GenBank/DDBJ databases">
        <title>Genome Assembly of Synthetic Allotetraploid Brassica napus Reveals Homoeologous Exchanges between Subgenomes.</title>
        <authorList>
            <person name="Davis J.T."/>
        </authorList>
    </citation>
    <scope>NUCLEOTIDE SEQUENCE [LARGE SCALE GENOMIC DNA]</scope>
    <source>
        <strain evidence="3">cv. Da-Ae</strain>
        <tissue evidence="2">Seedling</tissue>
    </source>
</reference>
<dbReference type="EMBL" id="JAGKQM010000001">
    <property type="protein sequence ID" value="KAH0942943.1"/>
    <property type="molecule type" value="Genomic_DNA"/>
</dbReference>
<feature type="region of interest" description="Disordered" evidence="1">
    <location>
        <begin position="1"/>
        <end position="61"/>
    </location>
</feature>
<organism evidence="2 3">
    <name type="scientific">Brassica napus</name>
    <name type="common">Rape</name>
    <dbReference type="NCBI Taxonomy" id="3708"/>
    <lineage>
        <taxon>Eukaryota</taxon>
        <taxon>Viridiplantae</taxon>
        <taxon>Streptophyta</taxon>
        <taxon>Embryophyta</taxon>
        <taxon>Tracheophyta</taxon>
        <taxon>Spermatophyta</taxon>
        <taxon>Magnoliopsida</taxon>
        <taxon>eudicotyledons</taxon>
        <taxon>Gunneridae</taxon>
        <taxon>Pentapetalae</taxon>
        <taxon>rosids</taxon>
        <taxon>malvids</taxon>
        <taxon>Brassicales</taxon>
        <taxon>Brassicaceae</taxon>
        <taxon>Brassiceae</taxon>
        <taxon>Brassica</taxon>
    </lineage>
</organism>
<evidence type="ECO:0000256" key="1">
    <source>
        <dbReference type="SAM" id="MobiDB-lite"/>
    </source>
</evidence>
<feature type="compositionally biased region" description="Pro residues" evidence="1">
    <location>
        <begin position="26"/>
        <end position="40"/>
    </location>
</feature>
<name>A0ABQ8EMP1_BRANA</name>
<comment type="caution">
    <text evidence="2">The sequence shown here is derived from an EMBL/GenBank/DDBJ whole genome shotgun (WGS) entry which is preliminary data.</text>
</comment>
<feature type="non-terminal residue" evidence="2">
    <location>
        <position position="253"/>
    </location>
</feature>
<proteinExistence type="predicted"/>
<sequence>MQNRWALPGHASAVQPSSSTSGEALLPPPFPPDPPDPSSPLSPLLCPPIASTPPLTRSELRRSHLFPPLSDTVMTPAQDLSAAGAISEKTTQFGSLAEIESQTTIPATGNPNLFPSFASQNFPDFFPPNQLFNFTSAPPVATNVLAFQPNHNSPLLSNPAPTVGKTSHFVLTPNHNHKSFHPPTQSPSDKPQKPSLKRSRSSPTFSPPAPPKITFQSSNPPQISLFPDIATLKYLENSPFIGPATKNPFSPLL</sequence>
<gene>
    <name evidence="2" type="ORF">HID58_002580</name>
</gene>
<evidence type="ECO:0000313" key="3">
    <source>
        <dbReference type="Proteomes" id="UP000824890"/>
    </source>
</evidence>
<accession>A0ABQ8EMP1</accession>